<keyword evidence="3" id="KW-1185">Reference proteome</keyword>
<keyword evidence="1" id="KW-1133">Transmembrane helix</keyword>
<proteinExistence type="predicted"/>
<evidence type="ECO:0000256" key="1">
    <source>
        <dbReference type="SAM" id="Phobius"/>
    </source>
</evidence>
<dbReference type="OrthoDB" id="3177565at2"/>
<sequence>MSGGRAWPQAGPGDEQGQGTVEFALVTAGLLAVIVACGALWRSFEGGLFVGHALMAASHHVQGAALGAVADVFLY</sequence>
<evidence type="ECO:0000313" key="3">
    <source>
        <dbReference type="Proteomes" id="UP000254000"/>
    </source>
</evidence>
<reference evidence="2 3" key="1">
    <citation type="journal article" date="2018" name="Elife">
        <title>Discovery and characterization of a prevalent human gut bacterial enzyme sufficient for the inactivation of a family of plant toxins.</title>
        <authorList>
            <person name="Koppel N."/>
            <person name="Bisanz J.E."/>
            <person name="Pandelia M.E."/>
            <person name="Turnbaugh P.J."/>
            <person name="Balskus E.P."/>
        </authorList>
    </citation>
    <scope>NUCLEOTIDE SEQUENCE [LARGE SCALE GENOMIC DNA]</scope>
    <source>
        <strain evidence="2 3">3C</strain>
    </source>
</reference>
<name>A0A369M697_9ACTN</name>
<dbReference type="EMBL" id="PPTS01000001">
    <property type="protein sequence ID" value="RDB67263.1"/>
    <property type="molecule type" value="Genomic_DNA"/>
</dbReference>
<keyword evidence="1" id="KW-0472">Membrane</keyword>
<protein>
    <submittedName>
        <fullName evidence="2">Uncharacterized protein</fullName>
    </submittedName>
</protein>
<feature type="transmembrane region" description="Helical" evidence="1">
    <location>
        <begin position="20"/>
        <end position="41"/>
    </location>
</feature>
<comment type="caution">
    <text evidence="2">The sequence shown here is derived from an EMBL/GenBank/DDBJ whole genome shotgun (WGS) entry which is preliminary data.</text>
</comment>
<dbReference type="RefSeq" id="WP_041239555.1">
    <property type="nucleotide sequence ID" value="NZ_DBEYRE010000108.1"/>
</dbReference>
<organism evidence="2 3">
    <name type="scientific">Gordonibacter pamelaeae</name>
    <dbReference type="NCBI Taxonomy" id="471189"/>
    <lineage>
        <taxon>Bacteria</taxon>
        <taxon>Bacillati</taxon>
        <taxon>Actinomycetota</taxon>
        <taxon>Coriobacteriia</taxon>
        <taxon>Eggerthellales</taxon>
        <taxon>Eggerthellaceae</taxon>
        <taxon>Gordonibacter</taxon>
    </lineage>
</organism>
<keyword evidence="1" id="KW-0812">Transmembrane</keyword>
<dbReference type="AlphaFoldDB" id="A0A369M697"/>
<dbReference type="Proteomes" id="UP000254000">
    <property type="component" value="Unassembled WGS sequence"/>
</dbReference>
<accession>A0A369M697</accession>
<gene>
    <name evidence="2" type="ORF">C1877_02175</name>
</gene>
<evidence type="ECO:0000313" key="2">
    <source>
        <dbReference type="EMBL" id="RDB67263.1"/>
    </source>
</evidence>